<dbReference type="InterPro" id="IPR011009">
    <property type="entry name" value="Kinase-like_dom_sf"/>
</dbReference>
<feature type="binding site" evidence="7">
    <location>
        <position position="36"/>
    </location>
    <ligand>
        <name>ATP</name>
        <dbReference type="ChEBI" id="CHEBI:30616"/>
    </ligand>
</feature>
<accession>A0A7Y9IB10</accession>
<dbReference type="InterPro" id="IPR017441">
    <property type="entry name" value="Protein_kinase_ATP_BS"/>
</dbReference>
<evidence type="ECO:0000256" key="8">
    <source>
        <dbReference type="SAM" id="MobiDB-lite"/>
    </source>
</evidence>
<dbReference type="Gene3D" id="3.30.200.20">
    <property type="entry name" value="Phosphorylase Kinase, domain 1"/>
    <property type="match status" value="1"/>
</dbReference>
<keyword evidence="6 7" id="KW-0067">ATP-binding</keyword>
<dbReference type="CDD" id="cd14014">
    <property type="entry name" value="STKc_PknB_like"/>
    <property type="match status" value="1"/>
</dbReference>
<dbReference type="PANTHER" id="PTHR43289">
    <property type="entry name" value="MITOGEN-ACTIVATED PROTEIN KINASE KINASE KINASE 20-RELATED"/>
    <property type="match status" value="1"/>
</dbReference>
<dbReference type="EMBL" id="JACCBU010000001">
    <property type="protein sequence ID" value="NYE73608.1"/>
    <property type="molecule type" value="Genomic_DNA"/>
</dbReference>
<dbReference type="AlphaFoldDB" id="A0A7Y9IB10"/>
<dbReference type="InterPro" id="IPR000719">
    <property type="entry name" value="Prot_kinase_dom"/>
</dbReference>
<feature type="compositionally biased region" description="Low complexity" evidence="8">
    <location>
        <begin position="313"/>
        <end position="323"/>
    </location>
</feature>
<dbReference type="InterPro" id="IPR008266">
    <property type="entry name" value="Tyr_kinase_AS"/>
</dbReference>
<feature type="domain" description="Protein kinase" evidence="10">
    <location>
        <begin position="7"/>
        <end position="275"/>
    </location>
</feature>
<evidence type="ECO:0000256" key="1">
    <source>
        <dbReference type="ARBA" id="ARBA00012513"/>
    </source>
</evidence>
<dbReference type="SUPFAM" id="SSF56112">
    <property type="entry name" value="Protein kinase-like (PK-like)"/>
    <property type="match status" value="1"/>
</dbReference>
<keyword evidence="12" id="KW-1185">Reference proteome</keyword>
<evidence type="ECO:0000256" key="4">
    <source>
        <dbReference type="ARBA" id="ARBA00022741"/>
    </source>
</evidence>
<dbReference type="RefSeq" id="WP_246322415.1">
    <property type="nucleotide sequence ID" value="NZ_JACCBU010000001.1"/>
</dbReference>
<keyword evidence="5 11" id="KW-0418">Kinase</keyword>
<dbReference type="PROSITE" id="PS00107">
    <property type="entry name" value="PROTEIN_KINASE_ATP"/>
    <property type="match status" value="1"/>
</dbReference>
<keyword evidence="9" id="KW-0812">Transmembrane</keyword>
<evidence type="ECO:0000256" key="7">
    <source>
        <dbReference type="PROSITE-ProRule" id="PRU10141"/>
    </source>
</evidence>
<dbReference type="PANTHER" id="PTHR43289:SF6">
    <property type="entry name" value="SERINE_THREONINE-PROTEIN KINASE NEKL-3"/>
    <property type="match status" value="1"/>
</dbReference>
<comment type="caution">
    <text evidence="11">The sequence shown here is derived from an EMBL/GenBank/DDBJ whole genome shotgun (WGS) entry which is preliminary data.</text>
</comment>
<name>A0A7Y9IB10_9ACTN</name>
<evidence type="ECO:0000313" key="12">
    <source>
        <dbReference type="Proteomes" id="UP000569914"/>
    </source>
</evidence>
<feature type="compositionally biased region" description="Pro residues" evidence="8">
    <location>
        <begin position="357"/>
        <end position="367"/>
    </location>
</feature>
<keyword evidence="4 7" id="KW-0547">Nucleotide-binding</keyword>
<feature type="compositionally biased region" description="Low complexity" evidence="8">
    <location>
        <begin position="368"/>
        <end position="377"/>
    </location>
</feature>
<dbReference type="GO" id="GO:0005524">
    <property type="term" value="F:ATP binding"/>
    <property type="evidence" value="ECO:0007669"/>
    <property type="project" value="UniProtKB-UniRule"/>
</dbReference>
<sequence>METIGRYRLVRRLGAGSFATVYLGHDDSLDVPVAIKVLADNWSANEDVRQRFLAEARIMRRIRDKRIVQVYDIGTLDDGRPYFVMDFIDGGSLDDLRKRRVEPERALRLCAEGCRALQVLHDNDIIHRDVTPGNLLISRGANGETLVLIADLGVAKSMIDAAGATMTAGTPSYMAMEQATGIGTLDHRADIYSLTALTYAMLTGEPPFKVRSLADILGRGPQSDPEPIAERLGAPPILDALMVSGLSTDPQRRPPSAEVLAQALDSIADQMHAASAEVSPLPESTTLRPSPATAYLQNPSPHSPGTTPPGPGATPHSPGTSPPVQSGGSPTSMIGPPGSGQPPAYQQQAYGYQSPGTQPPSYPPNPYLPQHQPQQHYVEQAPPDRETSDTGTTQRPIMFYILIGLAALALFAISLFVTITALNG</sequence>
<evidence type="ECO:0000313" key="11">
    <source>
        <dbReference type="EMBL" id="NYE73608.1"/>
    </source>
</evidence>
<proteinExistence type="predicted"/>
<dbReference type="EC" id="2.7.11.1" evidence="1"/>
<keyword evidence="3" id="KW-0808">Transferase</keyword>
<gene>
    <name evidence="11" type="ORF">BKA15_004937</name>
</gene>
<dbReference type="Pfam" id="PF00069">
    <property type="entry name" value="Pkinase"/>
    <property type="match status" value="1"/>
</dbReference>
<evidence type="ECO:0000256" key="5">
    <source>
        <dbReference type="ARBA" id="ARBA00022777"/>
    </source>
</evidence>
<dbReference type="PROSITE" id="PS50011">
    <property type="entry name" value="PROTEIN_KINASE_DOM"/>
    <property type="match status" value="1"/>
</dbReference>
<evidence type="ECO:0000259" key="10">
    <source>
        <dbReference type="PROSITE" id="PS50011"/>
    </source>
</evidence>
<protein>
    <recommendedName>
        <fullName evidence="1">non-specific serine/threonine protein kinase</fullName>
        <ecNumber evidence="1">2.7.11.1</ecNumber>
    </recommendedName>
</protein>
<reference evidence="11 12" key="1">
    <citation type="submission" date="2020-07" db="EMBL/GenBank/DDBJ databases">
        <title>Sequencing the genomes of 1000 actinobacteria strains.</title>
        <authorList>
            <person name="Klenk H.-P."/>
        </authorList>
    </citation>
    <scope>NUCLEOTIDE SEQUENCE [LARGE SCALE GENOMIC DNA]</scope>
    <source>
        <strain evidence="11 12">DSM 22083</strain>
    </source>
</reference>
<feature type="region of interest" description="Disordered" evidence="8">
    <location>
        <begin position="273"/>
        <end position="391"/>
    </location>
</feature>
<dbReference type="Proteomes" id="UP000569914">
    <property type="component" value="Unassembled WGS sequence"/>
</dbReference>
<keyword evidence="9" id="KW-0472">Membrane</keyword>
<feature type="compositionally biased region" description="Low complexity" evidence="8">
    <location>
        <begin position="341"/>
        <end position="356"/>
    </location>
</feature>
<keyword evidence="9" id="KW-1133">Transmembrane helix</keyword>
<evidence type="ECO:0000256" key="9">
    <source>
        <dbReference type="SAM" id="Phobius"/>
    </source>
</evidence>
<keyword evidence="2 11" id="KW-0723">Serine/threonine-protein kinase</keyword>
<dbReference type="Gene3D" id="1.10.510.10">
    <property type="entry name" value="Transferase(Phosphotransferase) domain 1"/>
    <property type="match status" value="1"/>
</dbReference>
<dbReference type="PROSITE" id="PS00109">
    <property type="entry name" value="PROTEIN_KINASE_TYR"/>
    <property type="match status" value="1"/>
</dbReference>
<dbReference type="GO" id="GO:0004674">
    <property type="term" value="F:protein serine/threonine kinase activity"/>
    <property type="evidence" value="ECO:0007669"/>
    <property type="project" value="UniProtKB-KW"/>
</dbReference>
<feature type="transmembrane region" description="Helical" evidence="9">
    <location>
        <begin position="397"/>
        <end position="422"/>
    </location>
</feature>
<evidence type="ECO:0000256" key="2">
    <source>
        <dbReference type="ARBA" id="ARBA00022527"/>
    </source>
</evidence>
<evidence type="ECO:0000256" key="6">
    <source>
        <dbReference type="ARBA" id="ARBA00022840"/>
    </source>
</evidence>
<organism evidence="11 12">
    <name type="scientific">Microlunatus parietis</name>
    <dbReference type="NCBI Taxonomy" id="682979"/>
    <lineage>
        <taxon>Bacteria</taxon>
        <taxon>Bacillati</taxon>
        <taxon>Actinomycetota</taxon>
        <taxon>Actinomycetes</taxon>
        <taxon>Propionibacteriales</taxon>
        <taxon>Propionibacteriaceae</taxon>
        <taxon>Microlunatus</taxon>
    </lineage>
</organism>
<evidence type="ECO:0000256" key="3">
    <source>
        <dbReference type="ARBA" id="ARBA00022679"/>
    </source>
</evidence>